<evidence type="ECO:0000313" key="3">
    <source>
        <dbReference type="Proteomes" id="UP001176940"/>
    </source>
</evidence>
<evidence type="ECO:0000259" key="1">
    <source>
        <dbReference type="Pfam" id="PF26215"/>
    </source>
</evidence>
<evidence type="ECO:0000313" key="2">
    <source>
        <dbReference type="EMBL" id="CAJ0959959.1"/>
    </source>
</evidence>
<gene>
    <name evidence="2" type="ORF">RIMI_LOCUS17056761</name>
</gene>
<feature type="domain" description="Helix-turn-helix" evidence="1">
    <location>
        <begin position="98"/>
        <end position="156"/>
    </location>
</feature>
<accession>A0ABN9M679</accession>
<dbReference type="PANTHER" id="PTHR21301">
    <property type="entry name" value="REVERSE TRANSCRIPTASE"/>
    <property type="match status" value="1"/>
</dbReference>
<dbReference type="Proteomes" id="UP001176940">
    <property type="component" value="Unassembled WGS sequence"/>
</dbReference>
<dbReference type="EMBL" id="CAUEEQ010048912">
    <property type="protein sequence ID" value="CAJ0959959.1"/>
    <property type="molecule type" value="Genomic_DNA"/>
</dbReference>
<protein>
    <recommendedName>
        <fullName evidence="1">Helix-turn-helix domain-containing protein</fullName>
    </recommendedName>
</protein>
<sequence>MGARCVPSYAKLFMGWWEETHTNVFHWFCYIDDLLFLWAGSESECMTFISELNNNTLNITLTALFSTSMVDFLDLKIMKNGTQIQTKLFRKTTATNSLLHFMSFHPQHLRNNLPKGQFLRVRHNCSADADFREDVLDLMTRLAKRGYPGRVTSRAFQHSASNKKRTLLQPKIWDQPCTTNLVTVYNNQWHHVQDVLNRYWCILLSDPKLRPFISDTPKIVARKAKNLKDHLTTSHFKRPTTKLCTETIKTKIYSNCRSRNVTYLLICPCPGIYVGQTSQEVRRSIQQHISNIGKAKGDFEKGIVDIWISIHGYLDIYKFIPLAWTPVAMKTMSKSECAV</sequence>
<organism evidence="2 3">
    <name type="scientific">Ranitomeya imitator</name>
    <name type="common">mimic poison frog</name>
    <dbReference type="NCBI Taxonomy" id="111125"/>
    <lineage>
        <taxon>Eukaryota</taxon>
        <taxon>Metazoa</taxon>
        <taxon>Chordata</taxon>
        <taxon>Craniata</taxon>
        <taxon>Vertebrata</taxon>
        <taxon>Euteleostomi</taxon>
        <taxon>Amphibia</taxon>
        <taxon>Batrachia</taxon>
        <taxon>Anura</taxon>
        <taxon>Neobatrachia</taxon>
        <taxon>Hyloidea</taxon>
        <taxon>Dendrobatidae</taxon>
        <taxon>Dendrobatinae</taxon>
        <taxon>Ranitomeya</taxon>
    </lineage>
</organism>
<feature type="non-terminal residue" evidence="2">
    <location>
        <position position="339"/>
    </location>
</feature>
<dbReference type="PANTHER" id="PTHR21301:SF13">
    <property type="match status" value="1"/>
</dbReference>
<proteinExistence type="predicted"/>
<dbReference type="InterPro" id="IPR058912">
    <property type="entry name" value="HTH_animal"/>
</dbReference>
<reference evidence="2" key="1">
    <citation type="submission" date="2023-07" db="EMBL/GenBank/DDBJ databases">
        <authorList>
            <person name="Stuckert A."/>
        </authorList>
    </citation>
    <scope>NUCLEOTIDE SEQUENCE</scope>
</reference>
<name>A0ABN9M679_9NEOB</name>
<dbReference type="Pfam" id="PF26215">
    <property type="entry name" value="HTH_animal"/>
    <property type="match status" value="1"/>
</dbReference>
<comment type="caution">
    <text evidence="2">The sequence shown here is derived from an EMBL/GenBank/DDBJ whole genome shotgun (WGS) entry which is preliminary data.</text>
</comment>
<keyword evidence="3" id="KW-1185">Reference proteome</keyword>